<gene>
    <name evidence="1" type="ORF">E3Q02_04199</name>
</gene>
<dbReference type="AlphaFoldDB" id="A0AB38MR23"/>
<dbReference type="EMBL" id="SPRW01000078">
    <property type="protein sequence ID" value="TIC60651.1"/>
    <property type="molecule type" value="Genomic_DNA"/>
</dbReference>
<evidence type="ECO:0008006" key="3">
    <source>
        <dbReference type="Google" id="ProtNLM"/>
    </source>
</evidence>
<protein>
    <recommendedName>
        <fullName evidence="3">Major facilitator superfamily (MFS) profile domain-containing protein</fullName>
    </recommendedName>
</protein>
<reference evidence="1 2" key="1">
    <citation type="submission" date="2019-03" db="EMBL/GenBank/DDBJ databases">
        <title>Sequencing 25 genomes of Wallemia mellicola.</title>
        <authorList>
            <person name="Gostincar C."/>
        </authorList>
    </citation>
    <scope>NUCLEOTIDE SEQUENCE [LARGE SCALE GENOMIC DNA]</scope>
    <source>
        <strain evidence="1 2">EXF-1274</strain>
    </source>
</reference>
<accession>A0AB38MR23</accession>
<name>A0AB38MR23_9BASI</name>
<evidence type="ECO:0000313" key="1">
    <source>
        <dbReference type="EMBL" id="TIC60651.1"/>
    </source>
</evidence>
<dbReference type="Proteomes" id="UP000309601">
    <property type="component" value="Unassembled WGS sequence"/>
</dbReference>
<proteinExistence type="predicted"/>
<sequence length="113" mass="13018">MKDKRFEDLTPKNTLENKNLRNDSVGQFKGLYFDDHTDSGDIILTEDSAFESTGYAFPELKKWWIMVVIGIVQYSMNLNTSIYSNAVSGITEEFGVRQLNSELLVSKQRAWDR</sequence>
<comment type="caution">
    <text evidence="1">The sequence shown here is derived from an EMBL/GenBank/DDBJ whole genome shotgun (WGS) entry which is preliminary data.</text>
</comment>
<evidence type="ECO:0000313" key="2">
    <source>
        <dbReference type="Proteomes" id="UP000309601"/>
    </source>
</evidence>
<organism evidence="1 2">
    <name type="scientific">Wallemia mellicola</name>
    <dbReference type="NCBI Taxonomy" id="1708541"/>
    <lineage>
        <taxon>Eukaryota</taxon>
        <taxon>Fungi</taxon>
        <taxon>Dikarya</taxon>
        <taxon>Basidiomycota</taxon>
        <taxon>Wallemiomycotina</taxon>
        <taxon>Wallemiomycetes</taxon>
        <taxon>Wallemiales</taxon>
        <taxon>Wallemiaceae</taxon>
        <taxon>Wallemia</taxon>
    </lineage>
</organism>